<keyword evidence="2" id="KW-1185">Reference proteome</keyword>
<name>A0A1H0FL91_HALAD</name>
<gene>
    <name evidence="1" type="ORF">SAMN05421677_10240</name>
</gene>
<organism evidence="1 2">
    <name type="scientific">Halobacillus aidingensis</name>
    <dbReference type="NCBI Taxonomy" id="240303"/>
    <lineage>
        <taxon>Bacteria</taxon>
        <taxon>Bacillati</taxon>
        <taxon>Bacillota</taxon>
        <taxon>Bacilli</taxon>
        <taxon>Bacillales</taxon>
        <taxon>Bacillaceae</taxon>
        <taxon>Halobacillus</taxon>
    </lineage>
</organism>
<dbReference type="AlphaFoldDB" id="A0A1H0FL91"/>
<evidence type="ECO:0000313" key="1">
    <source>
        <dbReference type="EMBL" id="SDN95302.1"/>
    </source>
</evidence>
<accession>A0A1H0FL91</accession>
<dbReference type="EMBL" id="FNIZ01000002">
    <property type="protein sequence ID" value="SDN95302.1"/>
    <property type="molecule type" value="Genomic_DNA"/>
</dbReference>
<protein>
    <submittedName>
        <fullName evidence="1">Uncharacterized protein</fullName>
    </submittedName>
</protein>
<reference evidence="2" key="1">
    <citation type="submission" date="2016-10" db="EMBL/GenBank/DDBJ databases">
        <authorList>
            <person name="Varghese N."/>
            <person name="Submissions S."/>
        </authorList>
    </citation>
    <scope>NUCLEOTIDE SEQUENCE [LARGE SCALE GENOMIC DNA]</scope>
    <source>
        <strain evidence="2">CGMCC 1.3703</strain>
    </source>
</reference>
<evidence type="ECO:0000313" key="2">
    <source>
        <dbReference type="Proteomes" id="UP000198860"/>
    </source>
</evidence>
<dbReference type="Proteomes" id="UP000198860">
    <property type="component" value="Unassembled WGS sequence"/>
</dbReference>
<sequence>MSALSKEEKQRVFREQLNHLKENGYITDQEYTRLLQAQGAYLADYE</sequence>
<proteinExistence type="predicted"/>
<dbReference type="RefSeq" id="WP_244157028.1">
    <property type="nucleotide sequence ID" value="NZ_FNIZ01000002.1"/>
</dbReference>
<dbReference type="STRING" id="240303.SAMN05421677_10240"/>